<comment type="caution">
    <text evidence="1">The sequence shown here is derived from an EMBL/GenBank/DDBJ whole genome shotgun (WGS) entry which is preliminary data.</text>
</comment>
<dbReference type="AlphaFoldDB" id="A0A833TC28"/>
<evidence type="ECO:0000313" key="1">
    <source>
        <dbReference type="EMBL" id="KAF4040870.1"/>
    </source>
</evidence>
<organism evidence="1 3">
    <name type="scientific">Phytophthora infestans</name>
    <name type="common">Potato late blight agent</name>
    <name type="synonym">Botrytis infestans</name>
    <dbReference type="NCBI Taxonomy" id="4787"/>
    <lineage>
        <taxon>Eukaryota</taxon>
        <taxon>Sar</taxon>
        <taxon>Stramenopiles</taxon>
        <taxon>Oomycota</taxon>
        <taxon>Peronosporomycetes</taxon>
        <taxon>Peronosporales</taxon>
        <taxon>Peronosporaceae</taxon>
        <taxon>Phytophthora</taxon>
    </lineage>
</organism>
<protein>
    <submittedName>
        <fullName evidence="1">Uncharacterized protein</fullName>
    </submittedName>
</protein>
<dbReference type="Proteomes" id="UP000704712">
    <property type="component" value="Unassembled WGS sequence"/>
</dbReference>
<keyword evidence="3" id="KW-1185">Reference proteome</keyword>
<gene>
    <name evidence="1" type="ORF">GN244_ATG06912</name>
    <name evidence="2" type="ORF">GN958_ATG14785</name>
</gene>
<proteinExistence type="predicted"/>
<sequence length="117" mass="13910">MRTYDRVERRRTNFLHISPPNGCLNLDSRGVMVLAMVHAHVRVPNRGFDLDIVTADYIQVLRLRLLWFVMCESLIYPITHDDEEAARVTNEELLDVFPSKLVKIRHRWWFAKGYKQE</sequence>
<dbReference type="Proteomes" id="UP000602510">
    <property type="component" value="Unassembled WGS sequence"/>
</dbReference>
<evidence type="ECO:0000313" key="2">
    <source>
        <dbReference type="EMBL" id="KAF4136039.1"/>
    </source>
</evidence>
<accession>A0A833TC28</accession>
<evidence type="ECO:0000313" key="3">
    <source>
        <dbReference type="Proteomes" id="UP000602510"/>
    </source>
</evidence>
<name>A0A833TC28_PHYIN</name>
<reference evidence="1" key="1">
    <citation type="submission" date="2020-04" db="EMBL/GenBank/DDBJ databases">
        <title>Hybrid Assembly of Korean Phytophthora infestans isolates.</title>
        <authorList>
            <person name="Prokchorchik M."/>
            <person name="Lee Y."/>
            <person name="Seo J."/>
            <person name="Cho J.-H."/>
            <person name="Park Y.-E."/>
            <person name="Jang D.-C."/>
            <person name="Im J.-S."/>
            <person name="Choi J.-G."/>
            <person name="Park H.-J."/>
            <person name="Lee G.-B."/>
            <person name="Lee Y.-G."/>
            <person name="Hong S.-Y."/>
            <person name="Cho K."/>
            <person name="Sohn K.H."/>
        </authorList>
    </citation>
    <scope>NUCLEOTIDE SEQUENCE</scope>
    <source>
        <strain evidence="1">KR_1_A1</strain>
        <strain evidence="2">KR_2_A2</strain>
    </source>
</reference>
<dbReference type="EMBL" id="JAACNO010002027">
    <property type="protein sequence ID" value="KAF4136039.1"/>
    <property type="molecule type" value="Genomic_DNA"/>
</dbReference>
<dbReference type="EMBL" id="WSZM01000135">
    <property type="protein sequence ID" value="KAF4040870.1"/>
    <property type="molecule type" value="Genomic_DNA"/>
</dbReference>